<reference evidence="3 4" key="1">
    <citation type="submission" date="2024-02" db="EMBL/GenBank/DDBJ databases">
        <title>Complete sequences of two Paenibacillus sp. strains and one Lysinibacillus strain isolated from the environment on STAA medium highlight biotechnological potential.</title>
        <authorList>
            <person name="Attere S.A."/>
            <person name="Piche L.C."/>
            <person name="Intertaglia L."/>
            <person name="Lami R."/>
            <person name="Charette S.J."/>
            <person name="Vincent A.T."/>
        </authorList>
    </citation>
    <scope>NUCLEOTIDE SEQUENCE [LARGE SCALE GENOMIC DNA]</scope>
    <source>
        <strain evidence="3 4">Y5S-7</strain>
    </source>
</reference>
<accession>A0ABD8APV8</accession>
<dbReference type="InterPro" id="IPR025641">
    <property type="entry name" value="DUF4340"/>
</dbReference>
<dbReference type="EMBL" id="CP145892">
    <property type="protein sequence ID" value="WWP19526.1"/>
    <property type="molecule type" value="Genomic_DNA"/>
</dbReference>
<evidence type="ECO:0000259" key="2">
    <source>
        <dbReference type="Pfam" id="PF14238"/>
    </source>
</evidence>
<feature type="region of interest" description="Disordered" evidence="1">
    <location>
        <begin position="306"/>
        <end position="338"/>
    </location>
</feature>
<organism evidence="3 4">
    <name type="scientific">Paenibacillus amylolyticus</name>
    <dbReference type="NCBI Taxonomy" id="1451"/>
    <lineage>
        <taxon>Bacteria</taxon>
        <taxon>Bacillati</taxon>
        <taxon>Bacillota</taxon>
        <taxon>Bacilli</taxon>
        <taxon>Bacillales</taxon>
        <taxon>Paenibacillaceae</taxon>
        <taxon>Paenibacillus</taxon>
    </lineage>
</organism>
<gene>
    <name evidence="3" type="ORF">V6668_24110</name>
</gene>
<name>A0ABD8APV8_PAEAM</name>
<sequence length="338" mass="36855">MRKWVPTILVVIVLIVGWVYAASQNYFREEEAMQAKLLGIQSGDIQSITIHDTTEETSGTAATSTLTLDNGVWQMVEPKAYPLNGYSVSSWLDALSGANQELVVEEAPTDLDKYGLGTDATRMDIKLKGNREIKLAIGGQLPADDARYVRVDSGPVVAVQTEAITSIALSRRDLLDTTPFNMDETNVESLEWEGEAATWMLTSTSENDAAEQTWTLNGKTIEATDAISLIGKIKNLSTADDVRKASELKNSVPRFTLSVEQTVNGQQVRDVYRGITVPSEPDQIWVITPDGQWAYGMDATSLTEAEKFPDTIKASTTSSEESSNSPKDETTSSSTDGK</sequence>
<dbReference type="AlphaFoldDB" id="A0ABD8APV8"/>
<dbReference type="RefSeq" id="WP_076319751.1">
    <property type="nucleotide sequence ID" value="NZ_CP145892.1"/>
</dbReference>
<dbReference type="Proteomes" id="UP001364764">
    <property type="component" value="Chromosome"/>
</dbReference>
<evidence type="ECO:0000256" key="1">
    <source>
        <dbReference type="SAM" id="MobiDB-lite"/>
    </source>
</evidence>
<feature type="compositionally biased region" description="Low complexity" evidence="1">
    <location>
        <begin position="315"/>
        <end position="325"/>
    </location>
</feature>
<protein>
    <submittedName>
        <fullName evidence="3">DUF4340 domain-containing protein</fullName>
    </submittedName>
</protein>
<evidence type="ECO:0000313" key="3">
    <source>
        <dbReference type="EMBL" id="WWP19526.1"/>
    </source>
</evidence>
<evidence type="ECO:0000313" key="4">
    <source>
        <dbReference type="Proteomes" id="UP001364764"/>
    </source>
</evidence>
<proteinExistence type="predicted"/>
<dbReference type="Pfam" id="PF14238">
    <property type="entry name" value="DUF4340"/>
    <property type="match status" value="1"/>
</dbReference>
<dbReference type="GeneID" id="93478621"/>
<feature type="domain" description="DUF4340" evidence="2">
    <location>
        <begin position="73"/>
        <end position="247"/>
    </location>
</feature>